<gene>
    <name evidence="1" type="ORF">BDV26DRAFT_264257</name>
</gene>
<reference evidence="1 2" key="1">
    <citation type="submission" date="2019-04" db="EMBL/GenBank/DDBJ databases">
        <title>Friends and foes A comparative genomics studyof 23 Aspergillus species from section Flavi.</title>
        <authorList>
            <consortium name="DOE Joint Genome Institute"/>
            <person name="Kjaerbolling I."/>
            <person name="Vesth T."/>
            <person name="Frisvad J.C."/>
            <person name="Nybo J.L."/>
            <person name="Theobald S."/>
            <person name="Kildgaard S."/>
            <person name="Isbrandt T."/>
            <person name="Kuo A."/>
            <person name="Sato A."/>
            <person name="Lyhne E.K."/>
            <person name="Kogle M.E."/>
            <person name="Wiebenga A."/>
            <person name="Kun R.S."/>
            <person name="Lubbers R.J."/>
            <person name="Makela M.R."/>
            <person name="Barry K."/>
            <person name="Chovatia M."/>
            <person name="Clum A."/>
            <person name="Daum C."/>
            <person name="Haridas S."/>
            <person name="He G."/>
            <person name="LaButti K."/>
            <person name="Lipzen A."/>
            <person name="Mondo S."/>
            <person name="Riley R."/>
            <person name="Salamov A."/>
            <person name="Simmons B.A."/>
            <person name="Magnuson J.K."/>
            <person name="Henrissat B."/>
            <person name="Mortensen U.H."/>
            <person name="Larsen T.O."/>
            <person name="Devries R.P."/>
            <person name="Grigoriev I.V."/>
            <person name="Machida M."/>
            <person name="Baker S.E."/>
            <person name="Andersen M.R."/>
        </authorList>
    </citation>
    <scope>NUCLEOTIDE SEQUENCE [LARGE SCALE GENOMIC DNA]</scope>
    <source>
        <strain evidence="1 2">IBT 29228</strain>
    </source>
</reference>
<evidence type="ECO:0000313" key="2">
    <source>
        <dbReference type="Proteomes" id="UP000326198"/>
    </source>
</evidence>
<dbReference type="Proteomes" id="UP000326198">
    <property type="component" value="Unassembled WGS sequence"/>
</dbReference>
<proteinExistence type="predicted"/>
<name>A0A5N7B4V8_9EURO</name>
<organism evidence="1 2">
    <name type="scientific">Aspergillus bertholletiae</name>
    <dbReference type="NCBI Taxonomy" id="1226010"/>
    <lineage>
        <taxon>Eukaryota</taxon>
        <taxon>Fungi</taxon>
        <taxon>Dikarya</taxon>
        <taxon>Ascomycota</taxon>
        <taxon>Pezizomycotina</taxon>
        <taxon>Eurotiomycetes</taxon>
        <taxon>Eurotiomycetidae</taxon>
        <taxon>Eurotiales</taxon>
        <taxon>Aspergillaceae</taxon>
        <taxon>Aspergillus</taxon>
        <taxon>Aspergillus subgen. Circumdati</taxon>
    </lineage>
</organism>
<protein>
    <submittedName>
        <fullName evidence="1">Uncharacterized protein</fullName>
    </submittedName>
</protein>
<evidence type="ECO:0000313" key="1">
    <source>
        <dbReference type="EMBL" id="KAE8377142.1"/>
    </source>
</evidence>
<accession>A0A5N7B4V8</accession>
<dbReference type="EMBL" id="ML736228">
    <property type="protein sequence ID" value="KAE8377142.1"/>
    <property type="molecule type" value="Genomic_DNA"/>
</dbReference>
<sequence length="56" mass="6323">MILCNTAKVWRVRVVPKGGGETIMLNRSSGQNVMKMLLPMPNSSHQEWQKGREILA</sequence>
<dbReference type="AlphaFoldDB" id="A0A5N7B4V8"/>
<keyword evidence="2" id="KW-1185">Reference proteome</keyword>